<dbReference type="SMART" id="SM00248">
    <property type="entry name" value="ANK"/>
    <property type="match status" value="2"/>
</dbReference>
<dbReference type="EMBL" id="MU858195">
    <property type="protein sequence ID" value="KAK4209739.1"/>
    <property type="molecule type" value="Genomic_DNA"/>
</dbReference>
<dbReference type="Proteomes" id="UP001301769">
    <property type="component" value="Unassembled WGS sequence"/>
</dbReference>
<dbReference type="InterPro" id="IPR036770">
    <property type="entry name" value="Ankyrin_rpt-contain_sf"/>
</dbReference>
<comment type="caution">
    <text evidence="1">The sequence shown here is derived from an EMBL/GenBank/DDBJ whole genome shotgun (WGS) entry which is preliminary data.</text>
</comment>
<proteinExistence type="predicted"/>
<dbReference type="AlphaFoldDB" id="A0AAN7B496"/>
<evidence type="ECO:0000313" key="2">
    <source>
        <dbReference type="Proteomes" id="UP001301769"/>
    </source>
</evidence>
<protein>
    <submittedName>
        <fullName evidence="1">Uncharacterized protein</fullName>
    </submittedName>
</protein>
<name>A0AAN7B496_9PEZI</name>
<sequence>MAAATLDGLAAELLLLIAKRNELSIPDLAHVALTNRKLYTVCNEVLYRRICHDERLNAFPVIYAAWKGEMGTLAKALGAGSSVDSVFKSHFHRPSLNWERGRLWGRGRPGDRHSSRCMTFGSIHIAAANGHVDMIERLLDERISMLNVPSEFYCDCSGPYARGCCSCETCEACDEDPRYWNVNEAGDGSYTAAPLHVAMCYQQWKAAEFLIQKGADILTPVYEHWQPGDYGPGSPLFLAASLGRADLLRIMFEREKNPSTRQHPGIDLAHVEDGMGRGVFYHACNGNEKAWESTVPFLLRYNTTADIYNFHKSLTSKTQLYRGERLRTSIHFAIDKLIELPIAHGWTAHGPSES</sequence>
<dbReference type="InterPro" id="IPR002110">
    <property type="entry name" value="Ankyrin_rpt"/>
</dbReference>
<keyword evidence="2" id="KW-1185">Reference proteome</keyword>
<organism evidence="1 2">
    <name type="scientific">Rhypophila decipiens</name>
    <dbReference type="NCBI Taxonomy" id="261697"/>
    <lineage>
        <taxon>Eukaryota</taxon>
        <taxon>Fungi</taxon>
        <taxon>Dikarya</taxon>
        <taxon>Ascomycota</taxon>
        <taxon>Pezizomycotina</taxon>
        <taxon>Sordariomycetes</taxon>
        <taxon>Sordariomycetidae</taxon>
        <taxon>Sordariales</taxon>
        <taxon>Naviculisporaceae</taxon>
        <taxon>Rhypophila</taxon>
    </lineage>
</organism>
<dbReference type="Gene3D" id="1.25.40.20">
    <property type="entry name" value="Ankyrin repeat-containing domain"/>
    <property type="match status" value="1"/>
</dbReference>
<reference evidence="1" key="1">
    <citation type="journal article" date="2023" name="Mol. Phylogenet. Evol.">
        <title>Genome-scale phylogeny and comparative genomics of the fungal order Sordariales.</title>
        <authorList>
            <person name="Hensen N."/>
            <person name="Bonometti L."/>
            <person name="Westerberg I."/>
            <person name="Brannstrom I.O."/>
            <person name="Guillou S."/>
            <person name="Cros-Aarteil S."/>
            <person name="Calhoun S."/>
            <person name="Haridas S."/>
            <person name="Kuo A."/>
            <person name="Mondo S."/>
            <person name="Pangilinan J."/>
            <person name="Riley R."/>
            <person name="LaButti K."/>
            <person name="Andreopoulos B."/>
            <person name="Lipzen A."/>
            <person name="Chen C."/>
            <person name="Yan M."/>
            <person name="Daum C."/>
            <person name="Ng V."/>
            <person name="Clum A."/>
            <person name="Steindorff A."/>
            <person name="Ohm R.A."/>
            <person name="Martin F."/>
            <person name="Silar P."/>
            <person name="Natvig D.O."/>
            <person name="Lalanne C."/>
            <person name="Gautier V."/>
            <person name="Ament-Velasquez S.L."/>
            <person name="Kruys A."/>
            <person name="Hutchinson M.I."/>
            <person name="Powell A.J."/>
            <person name="Barry K."/>
            <person name="Miller A.N."/>
            <person name="Grigoriev I.V."/>
            <person name="Debuchy R."/>
            <person name="Gladieux P."/>
            <person name="Hiltunen Thoren M."/>
            <person name="Johannesson H."/>
        </authorList>
    </citation>
    <scope>NUCLEOTIDE SEQUENCE</scope>
    <source>
        <strain evidence="1">PSN293</strain>
    </source>
</reference>
<accession>A0AAN7B496</accession>
<reference evidence="1" key="2">
    <citation type="submission" date="2023-05" db="EMBL/GenBank/DDBJ databases">
        <authorList>
            <consortium name="Lawrence Berkeley National Laboratory"/>
            <person name="Steindorff A."/>
            <person name="Hensen N."/>
            <person name="Bonometti L."/>
            <person name="Westerberg I."/>
            <person name="Brannstrom I.O."/>
            <person name="Guillou S."/>
            <person name="Cros-Aarteil S."/>
            <person name="Calhoun S."/>
            <person name="Haridas S."/>
            <person name="Kuo A."/>
            <person name="Mondo S."/>
            <person name="Pangilinan J."/>
            <person name="Riley R."/>
            <person name="Labutti K."/>
            <person name="Andreopoulos B."/>
            <person name="Lipzen A."/>
            <person name="Chen C."/>
            <person name="Yanf M."/>
            <person name="Daum C."/>
            <person name="Ng V."/>
            <person name="Clum A."/>
            <person name="Ohm R."/>
            <person name="Martin F."/>
            <person name="Silar P."/>
            <person name="Natvig D."/>
            <person name="Lalanne C."/>
            <person name="Gautier V."/>
            <person name="Ament-Velasquez S.L."/>
            <person name="Kruys A."/>
            <person name="Hutchinson M.I."/>
            <person name="Powell A.J."/>
            <person name="Barry K."/>
            <person name="Miller A.N."/>
            <person name="Grigoriev I.V."/>
            <person name="Debuchy R."/>
            <person name="Gladieux P."/>
            <person name="Thoren M.H."/>
            <person name="Johannesson H."/>
        </authorList>
    </citation>
    <scope>NUCLEOTIDE SEQUENCE</scope>
    <source>
        <strain evidence="1">PSN293</strain>
    </source>
</reference>
<dbReference type="Pfam" id="PF00023">
    <property type="entry name" value="Ank"/>
    <property type="match status" value="1"/>
</dbReference>
<dbReference type="SUPFAM" id="SSF48403">
    <property type="entry name" value="Ankyrin repeat"/>
    <property type="match status" value="1"/>
</dbReference>
<evidence type="ECO:0000313" key="1">
    <source>
        <dbReference type="EMBL" id="KAK4209739.1"/>
    </source>
</evidence>
<gene>
    <name evidence="1" type="ORF">QBC37DRAFT_377727</name>
</gene>